<keyword evidence="2" id="KW-0238">DNA-binding</keyword>
<protein>
    <submittedName>
        <fullName evidence="5">AraC family transcriptional regulator</fullName>
    </submittedName>
</protein>
<dbReference type="InterPro" id="IPR003313">
    <property type="entry name" value="AraC-bd"/>
</dbReference>
<dbReference type="SUPFAM" id="SSF46689">
    <property type="entry name" value="Homeodomain-like"/>
    <property type="match status" value="2"/>
</dbReference>
<dbReference type="InterPro" id="IPR014710">
    <property type="entry name" value="RmlC-like_jellyroll"/>
</dbReference>
<dbReference type="InterPro" id="IPR037923">
    <property type="entry name" value="HTH-like"/>
</dbReference>
<evidence type="ECO:0000313" key="6">
    <source>
        <dbReference type="Proteomes" id="UP000095256"/>
    </source>
</evidence>
<evidence type="ECO:0000256" key="3">
    <source>
        <dbReference type="ARBA" id="ARBA00023163"/>
    </source>
</evidence>
<comment type="caution">
    <text evidence="5">The sequence shown here is derived from an EMBL/GenBank/DDBJ whole genome shotgun (WGS) entry which is preliminary data.</text>
</comment>
<proteinExistence type="predicted"/>
<dbReference type="SMART" id="SM00342">
    <property type="entry name" value="HTH_ARAC"/>
    <property type="match status" value="1"/>
</dbReference>
<keyword evidence="3" id="KW-0804">Transcription</keyword>
<dbReference type="Proteomes" id="UP000095256">
    <property type="component" value="Unassembled WGS sequence"/>
</dbReference>
<evidence type="ECO:0000259" key="4">
    <source>
        <dbReference type="PROSITE" id="PS01124"/>
    </source>
</evidence>
<dbReference type="InterPro" id="IPR018062">
    <property type="entry name" value="HTH_AraC-typ_CS"/>
</dbReference>
<organism evidence="5 6">
    <name type="scientific">Enterococcus rivorum</name>
    <dbReference type="NCBI Taxonomy" id="762845"/>
    <lineage>
        <taxon>Bacteria</taxon>
        <taxon>Bacillati</taxon>
        <taxon>Bacillota</taxon>
        <taxon>Bacilli</taxon>
        <taxon>Lactobacillales</taxon>
        <taxon>Enterococcaceae</taxon>
        <taxon>Enterococcus</taxon>
    </lineage>
</organism>
<sequence length="292" mass="34214">MSLYLEIPEFEDELLFRTFINDGMTIVYPHWHKEIEIIYSKRGTVNIGVGDDIVCVSEGEIYFFASGEPHYFLASPDSERIVYQFDLQLFDEKLLRQSQDKSLAELFENGAKHSSEWPEALTRKVKELLLELYEELESDNLGKKFAIYAYLFQLVTQFYRQLPETKLTVKKGGRASTIRYKETLERLDKIFSYVEMYYLESISLEEVAREVGFSPYYFTRFFKNNTGQTFMSFLNEYRIIQAKFILANEKIPMIEVAEKSGFSSVKTFHHVFKESVGISPLKYQKSMSEIGK</sequence>
<dbReference type="OrthoDB" id="9799319at2"/>
<keyword evidence="1" id="KW-0805">Transcription regulation</keyword>
<name>A0A1E5KV28_9ENTE</name>
<dbReference type="EMBL" id="MIEK01000036">
    <property type="protein sequence ID" value="OEH81723.1"/>
    <property type="molecule type" value="Genomic_DNA"/>
</dbReference>
<dbReference type="PROSITE" id="PS00041">
    <property type="entry name" value="HTH_ARAC_FAMILY_1"/>
    <property type="match status" value="1"/>
</dbReference>
<dbReference type="SUPFAM" id="SSF51215">
    <property type="entry name" value="Regulatory protein AraC"/>
    <property type="match status" value="1"/>
</dbReference>
<accession>A0A1E5KV28</accession>
<keyword evidence="6" id="KW-1185">Reference proteome</keyword>
<dbReference type="Pfam" id="PF02311">
    <property type="entry name" value="AraC_binding"/>
    <property type="match status" value="1"/>
</dbReference>
<feature type="domain" description="HTH araC/xylS-type" evidence="4">
    <location>
        <begin position="188"/>
        <end position="286"/>
    </location>
</feature>
<dbReference type="GO" id="GO:0043565">
    <property type="term" value="F:sequence-specific DNA binding"/>
    <property type="evidence" value="ECO:0007669"/>
    <property type="project" value="InterPro"/>
</dbReference>
<gene>
    <name evidence="5" type="ORF">BCR26_15525</name>
</gene>
<dbReference type="Pfam" id="PF12833">
    <property type="entry name" value="HTH_18"/>
    <property type="match status" value="1"/>
</dbReference>
<evidence type="ECO:0000256" key="1">
    <source>
        <dbReference type="ARBA" id="ARBA00023015"/>
    </source>
</evidence>
<evidence type="ECO:0000256" key="2">
    <source>
        <dbReference type="ARBA" id="ARBA00023125"/>
    </source>
</evidence>
<dbReference type="Gene3D" id="2.60.120.10">
    <property type="entry name" value="Jelly Rolls"/>
    <property type="match status" value="1"/>
</dbReference>
<dbReference type="AlphaFoldDB" id="A0A1E5KV28"/>
<dbReference type="PANTHER" id="PTHR43280:SF28">
    <property type="entry name" value="HTH-TYPE TRANSCRIPTIONAL ACTIVATOR RHAS"/>
    <property type="match status" value="1"/>
</dbReference>
<dbReference type="GO" id="GO:0003700">
    <property type="term" value="F:DNA-binding transcription factor activity"/>
    <property type="evidence" value="ECO:0007669"/>
    <property type="project" value="InterPro"/>
</dbReference>
<dbReference type="InterPro" id="IPR018060">
    <property type="entry name" value="HTH_AraC"/>
</dbReference>
<dbReference type="STRING" id="762845.BCR26_15525"/>
<dbReference type="PANTHER" id="PTHR43280">
    <property type="entry name" value="ARAC-FAMILY TRANSCRIPTIONAL REGULATOR"/>
    <property type="match status" value="1"/>
</dbReference>
<reference evidence="5 6" key="1">
    <citation type="submission" date="2016-09" db="EMBL/GenBank/DDBJ databases">
        <authorList>
            <person name="Capua I."/>
            <person name="De Benedictis P."/>
            <person name="Joannis T."/>
            <person name="Lombin L.H."/>
            <person name="Cattoli G."/>
        </authorList>
    </citation>
    <scope>NUCLEOTIDE SEQUENCE [LARGE SCALE GENOMIC DNA]</scope>
    <source>
        <strain evidence="5 6">LMG 25899</strain>
    </source>
</reference>
<dbReference type="RefSeq" id="WP_069699283.1">
    <property type="nucleotide sequence ID" value="NZ_JAGGMA010000041.1"/>
</dbReference>
<evidence type="ECO:0000313" key="5">
    <source>
        <dbReference type="EMBL" id="OEH81723.1"/>
    </source>
</evidence>
<dbReference type="PROSITE" id="PS01124">
    <property type="entry name" value="HTH_ARAC_FAMILY_2"/>
    <property type="match status" value="1"/>
</dbReference>
<dbReference type="InterPro" id="IPR009057">
    <property type="entry name" value="Homeodomain-like_sf"/>
</dbReference>
<dbReference type="Gene3D" id="1.10.10.60">
    <property type="entry name" value="Homeodomain-like"/>
    <property type="match status" value="2"/>
</dbReference>